<dbReference type="Gene3D" id="1.10.630.10">
    <property type="entry name" value="Cytochrome P450"/>
    <property type="match status" value="1"/>
</dbReference>
<dbReference type="SUPFAM" id="SSF48264">
    <property type="entry name" value="Cytochrome P450"/>
    <property type="match status" value="1"/>
</dbReference>
<comment type="caution">
    <text evidence="6">The sequence shown here is derived from an EMBL/GenBank/DDBJ whole genome shotgun (WGS) entry which is preliminary data.</text>
</comment>
<dbReference type="Gene3D" id="1.20.1280.50">
    <property type="match status" value="1"/>
</dbReference>
<keyword evidence="7" id="KW-1185">Reference proteome</keyword>
<feature type="compositionally biased region" description="Pro residues" evidence="4">
    <location>
        <begin position="113"/>
        <end position="129"/>
    </location>
</feature>
<dbReference type="Pfam" id="PF00067">
    <property type="entry name" value="p450"/>
    <property type="match status" value="1"/>
</dbReference>
<dbReference type="PROSITE" id="PS00086">
    <property type="entry name" value="CYTOCHROME_P450"/>
    <property type="match status" value="1"/>
</dbReference>
<dbReference type="GO" id="GO:0004497">
    <property type="term" value="F:monooxygenase activity"/>
    <property type="evidence" value="ECO:0007669"/>
    <property type="project" value="UniProtKB-KW"/>
</dbReference>
<evidence type="ECO:0000259" key="5">
    <source>
        <dbReference type="PROSITE" id="PS50181"/>
    </source>
</evidence>
<dbReference type="InterPro" id="IPR036396">
    <property type="entry name" value="Cyt_P450_sf"/>
</dbReference>
<dbReference type="InterPro" id="IPR001128">
    <property type="entry name" value="Cyt_P450"/>
</dbReference>
<feature type="domain" description="F-box" evidence="5">
    <location>
        <begin position="144"/>
        <end position="193"/>
    </location>
</feature>
<dbReference type="PROSITE" id="PS50181">
    <property type="entry name" value="FBOX"/>
    <property type="match status" value="1"/>
</dbReference>
<dbReference type="GO" id="GO:0010268">
    <property type="term" value="P:brassinosteroid homeostasis"/>
    <property type="evidence" value="ECO:0007669"/>
    <property type="project" value="TreeGrafter"/>
</dbReference>
<keyword evidence="3" id="KW-0349">Heme</keyword>
<accession>A0AAV7DWM1</accession>
<dbReference type="InterPro" id="IPR001810">
    <property type="entry name" value="F-box_dom"/>
</dbReference>
<dbReference type="GO" id="GO:0016132">
    <property type="term" value="P:brassinosteroid biosynthetic process"/>
    <property type="evidence" value="ECO:0007669"/>
    <property type="project" value="TreeGrafter"/>
</dbReference>
<dbReference type="GO" id="GO:0005506">
    <property type="term" value="F:iron ion binding"/>
    <property type="evidence" value="ECO:0007669"/>
    <property type="project" value="InterPro"/>
</dbReference>
<sequence>MADRMQSPLKPFSFLGFGSGPRMCPGINLAKLEICVFIHHLVCRYQWKPLEQDDTIYPTLVRMPKNNHDHHREPTATINPRAERLQEAAKKRGGRGGRNSKTAAKRASFDGVPAPPPPPPPQPPLPPRPQMSSPPQETAGDCDVSPMERLPADALYEIFVHLSLPEILLCRSVCKLFHRTLTSPPFLGLLRPLPLLAIRDHVSPLPALSRPQPPGESVA</sequence>
<dbReference type="Proteomes" id="UP000825729">
    <property type="component" value="Unassembled WGS sequence"/>
</dbReference>
<dbReference type="InterPro" id="IPR017972">
    <property type="entry name" value="Cyt_P450_CS"/>
</dbReference>
<evidence type="ECO:0000256" key="2">
    <source>
        <dbReference type="ARBA" id="ARBA00023004"/>
    </source>
</evidence>
<dbReference type="GO" id="GO:0016705">
    <property type="term" value="F:oxidoreductase activity, acting on paired donors, with incorporation or reduction of molecular oxygen"/>
    <property type="evidence" value="ECO:0007669"/>
    <property type="project" value="InterPro"/>
</dbReference>
<dbReference type="PANTHER" id="PTHR24286:SF28">
    <property type="entry name" value="ABSCISIC ACID 8'-HYDROXYLASE 3-LIKE"/>
    <property type="match status" value="1"/>
</dbReference>
<dbReference type="AlphaFoldDB" id="A0AAV7DWM1"/>
<dbReference type="PANTHER" id="PTHR24286">
    <property type="entry name" value="CYTOCHROME P450 26"/>
    <property type="match status" value="1"/>
</dbReference>
<dbReference type="GO" id="GO:0016125">
    <property type="term" value="P:sterol metabolic process"/>
    <property type="evidence" value="ECO:0007669"/>
    <property type="project" value="TreeGrafter"/>
</dbReference>
<comment type="similarity">
    <text evidence="3">Belongs to the cytochrome P450 family.</text>
</comment>
<evidence type="ECO:0000256" key="4">
    <source>
        <dbReference type="SAM" id="MobiDB-lite"/>
    </source>
</evidence>
<name>A0AAV7DWM1_ARIFI</name>
<dbReference type="SUPFAM" id="SSF81383">
    <property type="entry name" value="F-box domain"/>
    <property type="match status" value="1"/>
</dbReference>
<feature type="region of interest" description="Disordered" evidence="4">
    <location>
        <begin position="62"/>
        <end position="146"/>
    </location>
</feature>
<evidence type="ECO:0000313" key="6">
    <source>
        <dbReference type="EMBL" id="KAG9439617.1"/>
    </source>
</evidence>
<dbReference type="GO" id="GO:0020037">
    <property type="term" value="F:heme binding"/>
    <property type="evidence" value="ECO:0007669"/>
    <property type="project" value="InterPro"/>
</dbReference>
<evidence type="ECO:0000313" key="7">
    <source>
        <dbReference type="Proteomes" id="UP000825729"/>
    </source>
</evidence>
<keyword evidence="3" id="KW-0560">Oxidoreductase</keyword>
<keyword evidence="1 3" id="KW-0479">Metal-binding</keyword>
<protein>
    <recommendedName>
        <fullName evidence="5">F-box domain-containing protein</fullName>
    </recommendedName>
</protein>
<keyword evidence="3" id="KW-0503">Monooxygenase</keyword>
<feature type="compositionally biased region" description="Basic and acidic residues" evidence="4">
    <location>
        <begin position="81"/>
        <end position="90"/>
    </location>
</feature>
<gene>
    <name evidence="6" type="ORF">H6P81_019782</name>
</gene>
<proteinExistence type="inferred from homology"/>
<dbReference type="EMBL" id="JAINDJ010000008">
    <property type="protein sequence ID" value="KAG9439617.1"/>
    <property type="molecule type" value="Genomic_DNA"/>
</dbReference>
<dbReference type="Pfam" id="PF00646">
    <property type="entry name" value="F-box"/>
    <property type="match status" value="1"/>
</dbReference>
<reference evidence="6 7" key="1">
    <citation type="submission" date="2021-07" db="EMBL/GenBank/DDBJ databases">
        <title>The Aristolochia fimbriata genome: insights into angiosperm evolution, floral development and chemical biosynthesis.</title>
        <authorList>
            <person name="Jiao Y."/>
        </authorList>
    </citation>
    <scope>NUCLEOTIDE SEQUENCE [LARGE SCALE GENOMIC DNA]</scope>
    <source>
        <strain evidence="6">IBCAS-2021</strain>
        <tissue evidence="6">Leaf</tissue>
    </source>
</reference>
<dbReference type="InterPro" id="IPR036047">
    <property type="entry name" value="F-box-like_dom_sf"/>
</dbReference>
<evidence type="ECO:0000256" key="1">
    <source>
        <dbReference type="ARBA" id="ARBA00022723"/>
    </source>
</evidence>
<keyword evidence="2 3" id="KW-0408">Iron</keyword>
<organism evidence="6 7">
    <name type="scientific">Aristolochia fimbriata</name>
    <name type="common">White veined hardy Dutchman's pipe vine</name>
    <dbReference type="NCBI Taxonomy" id="158543"/>
    <lineage>
        <taxon>Eukaryota</taxon>
        <taxon>Viridiplantae</taxon>
        <taxon>Streptophyta</taxon>
        <taxon>Embryophyta</taxon>
        <taxon>Tracheophyta</taxon>
        <taxon>Spermatophyta</taxon>
        <taxon>Magnoliopsida</taxon>
        <taxon>Magnoliidae</taxon>
        <taxon>Piperales</taxon>
        <taxon>Aristolochiaceae</taxon>
        <taxon>Aristolochia</taxon>
    </lineage>
</organism>
<evidence type="ECO:0000256" key="3">
    <source>
        <dbReference type="RuleBase" id="RU000461"/>
    </source>
</evidence>